<dbReference type="GO" id="GO:0005737">
    <property type="term" value="C:cytoplasm"/>
    <property type="evidence" value="ECO:0007669"/>
    <property type="project" value="TreeGrafter"/>
</dbReference>
<evidence type="ECO:0000256" key="1">
    <source>
        <dbReference type="ARBA" id="ARBA00011047"/>
    </source>
</evidence>
<evidence type="ECO:0008006" key="4">
    <source>
        <dbReference type="Google" id="ProtNLM"/>
    </source>
</evidence>
<dbReference type="InterPro" id="IPR009772">
    <property type="entry name" value="CDC123"/>
</dbReference>
<comment type="caution">
    <text evidence="2">The sequence shown here is derived from an EMBL/GenBank/DDBJ whole genome shotgun (WGS) entry which is preliminary data.</text>
</comment>
<evidence type="ECO:0000313" key="3">
    <source>
        <dbReference type="Proteomes" id="UP001165289"/>
    </source>
</evidence>
<sequence>MAEYSDNNPENEDLSKSLFCAQFNVWYPVFAKLTIPSLIIKLSKEFIEYIAGKSSQDSDEDISYGDEIIEPSFPSLEVEIAKCVKLLGGSVFPKLNWSAPCDAAWIKIGNSLKCKKFDEIYDLLKSSDTISTFDLSENIILSVAENAELFDHYLVLREWREIDTSLEFRCFVKNSNLIAISQRNHSDYYAFLSDIEMEVLELISKFFATEVKKKILLPNCVFDCYVQSDIMSVILVDFSPFNELTDALLFTWEELNGPWEGVKIRKKEVQGIYPNAKHLAGKVPKDFMDMATGEDPQKLLDLLNLSKEDFQNLKKL</sequence>
<reference evidence="2 3" key="1">
    <citation type="journal article" date="2023" name="BMC Biol.">
        <title>The compact genome of the sponge Oopsacas minuta (Hexactinellida) is lacking key metazoan core genes.</title>
        <authorList>
            <person name="Santini S."/>
            <person name="Schenkelaars Q."/>
            <person name="Jourda C."/>
            <person name="Duchesne M."/>
            <person name="Belahbib H."/>
            <person name="Rocher C."/>
            <person name="Selva M."/>
            <person name="Riesgo A."/>
            <person name="Vervoort M."/>
            <person name="Leys S.P."/>
            <person name="Kodjabachian L."/>
            <person name="Le Bivic A."/>
            <person name="Borchiellini C."/>
            <person name="Claverie J.M."/>
            <person name="Renard E."/>
        </authorList>
    </citation>
    <scope>NUCLEOTIDE SEQUENCE [LARGE SCALE GENOMIC DNA]</scope>
    <source>
        <strain evidence="2">SPO-2</strain>
    </source>
</reference>
<organism evidence="2 3">
    <name type="scientific">Oopsacas minuta</name>
    <dbReference type="NCBI Taxonomy" id="111878"/>
    <lineage>
        <taxon>Eukaryota</taxon>
        <taxon>Metazoa</taxon>
        <taxon>Porifera</taxon>
        <taxon>Hexactinellida</taxon>
        <taxon>Hexasterophora</taxon>
        <taxon>Lyssacinosida</taxon>
        <taxon>Leucopsacidae</taxon>
        <taxon>Oopsacas</taxon>
    </lineage>
</organism>
<dbReference type="PANTHER" id="PTHR15323">
    <property type="entry name" value="D123 PROTEIN"/>
    <property type="match status" value="1"/>
</dbReference>
<comment type="similarity">
    <text evidence="1">Belongs to the CDC123 family.</text>
</comment>
<proteinExistence type="inferred from homology"/>
<dbReference type="Proteomes" id="UP001165289">
    <property type="component" value="Unassembled WGS sequence"/>
</dbReference>
<evidence type="ECO:0000313" key="2">
    <source>
        <dbReference type="EMBL" id="KAI6650933.1"/>
    </source>
</evidence>
<keyword evidence="3" id="KW-1185">Reference proteome</keyword>
<dbReference type="EMBL" id="JAKMXF010000309">
    <property type="protein sequence ID" value="KAI6650933.1"/>
    <property type="molecule type" value="Genomic_DNA"/>
</dbReference>
<protein>
    <recommendedName>
        <fullName evidence="4">Cell division cycle protein 123 homolog</fullName>
    </recommendedName>
</protein>
<dbReference type="PANTHER" id="PTHR15323:SF6">
    <property type="entry name" value="CELL DIVISION CYCLE PROTEIN 123 HOMOLOG"/>
    <property type="match status" value="1"/>
</dbReference>
<gene>
    <name evidence="2" type="ORF">LOD99_5773</name>
</gene>
<accession>A0AAV7JQH9</accession>
<name>A0AAV7JQH9_9METZ</name>
<dbReference type="Pfam" id="PF07065">
    <property type="entry name" value="D123"/>
    <property type="match status" value="1"/>
</dbReference>
<dbReference type="AlphaFoldDB" id="A0AAV7JQH9"/>